<dbReference type="Pfam" id="PF00583">
    <property type="entry name" value="Acetyltransf_1"/>
    <property type="match status" value="1"/>
</dbReference>
<evidence type="ECO:0000256" key="2">
    <source>
        <dbReference type="ARBA" id="ARBA00023315"/>
    </source>
</evidence>
<keyword evidence="2" id="KW-0012">Acyltransferase</keyword>
<dbReference type="PANTHER" id="PTHR43877">
    <property type="entry name" value="AMINOALKYLPHOSPHONATE N-ACETYLTRANSFERASE-RELATED-RELATED"/>
    <property type="match status" value="1"/>
</dbReference>
<dbReference type="InterPro" id="IPR050832">
    <property type="entry name" value="Bact_Acetyltransf"/>
</dbReference>
<evidence type="ECO:0000259" key="3">
    <source>
        <dbReference type="PROSITE" id="PS51186"/>
    </source>
</evidence>
<dbReference type="PROSITE" id="PS51186">
    <property type="entry name" value="GNAT"/>
    <property type="match status" value="1"/>
</dbReference>
<reference evidence="5" key="1">
    <citation type="journal article" date="2019" name="Int. J. Syst. Evol. Microbiol.">
        <title>The Global Catalogue of Microorganisms (GCM) 10K type strain sequencing project: providing services to taxonomists for standard genome sequencing and annotation.</title>
        <authorList>
            <consortium name="The Broad Institute Genomics Platform"/>
            <consortium name="The Broad Institute Genome Sequencing Center for Infectious Disease"/>
            <person name="Wu L."/>
            <person name="Ma J."/>
        </authorList>
    </citation>
    <scope>NUCLEOTIDE SEQUENCE [LARGE SCALE GENOMIC DNA]</scope>
    <source>
        <strain evidence="5">FCH27</strain>
    </source>
</reference>
<protein>
    <submittedName>
        <fullName evidence="4">GNAT family N-acetyltransferase</fullName>
    </submittedName>
</protein>
<dbReference type="EMBL" id="JBHTCH010000001">
    <property type="protein sequence ID" value="MFC7358813.1"/>
    <property type="molecule type" value="Genomic_DNA"/>
</dbReference>
<feature type="domain" description="N-acetyltransferase" evidence="3">
    <location>
        <begin position="11"/>
        <end position="157"/>
    </location>
</feature>
<gene>
    <name evidence="4" type="ORF">ACFQO6_00920</name>
</gene>
<dbReference type="CDD" id="cd04301">
    <property type="entry name" value="NAT_SF"/>
    <property type="match status" value="1"/>
</dbReference>
<dbReference type="Gene3D" id="3.40.630.30">
    <property type="match status" value="1"/>
</dbReference>
<dbReference type="PANTHER" id="PTHR43877:SF2">
    <property type="entry name" value="AMINOALKYLPHOSPHONATE N-ACETYLTRANSFERASE-RELATED"/>
    <property type="match status" value="1"/>
</dbReference>
<dbReference type="RefSeq" id="WP_255890411.1">
    <property type="nucleotide sequence ID" value="NZ_JAFMZM010000003.1"/>
</dbReference>
<name>A0ABW2MZH6_9ACTN</name>
<evidence type="ECO:0000313" key="5">
    <source>
        <dbReference type="Proteomes" id="UP001596524"/>
    </source>
</evidence>
<keyword evidence="5" id="KW-1185">Reference proteome</keyword>
<accession>A0ABW2MZH6</accession>
<proteinExistence type="predicted"/>
<dbReference type="InterPro" id="IPR016181">
    <property type="entry name" value="Acyl_CoA_acyltransferase"/>
</dbReference>
<comment type="caution">
    <text evidence="4">The sequence shown here is derived from an EMBL/GenBank/DDBJ whole genome shotgun (WGS) entry which is preliminary data.</text>
</comment>
<dbReference type="SUPFAM" id="SSF55729">
    <property type="entry name" value="Acyl-CoA N-acyltransferases (Nat)"/>
    <property type="match status" value="1"/>
</dbReference>
<keyword evidence="1" id="KW-0808">Transferase</keyword>
<dbReference type="InterPro" id="IPR000182">
    <property type="entry name" value="GNAT_dom"/>
</dbReference>
<organism evidence="4 5">
    <name type="scientific">Nocardioides astragali</name>
    <dbReference type="NCBI Taxonomy" id="1776736"/>
    <lineage>
        <taxon>Bacteria</taxon>
        <taxon>Bacillati</taxon>
        <taxon>Actinomycetota</taxon>
        <taxon>Actinomycetes</taxon>
        <taxon>Propionibacteriales</taxon>
        <taxon>Nocardioidaceae</taxon>
        <taxon>Nocardioides</taxon>
    </lineage>
</organism>
<evidence type="ECO:0000256" key="1">
    <source>
        <dbReference type="ARBA" id="ARBA00022679"/>
    </source>
</evidence>
<sequence length="157" mass="17185">MHLLNAAGSQFTVERATESDVPSLVALLADDVIGADREARALDTYLAAFQEIDSDPHQYLASVRDKDGVLVGTMQLTLIAGLSRGGTKRLQIEAVRLASDTRGTGLGTALFEWAHAFGRQHGATIAQLTTDKRRVDAHRFYERLGYEASHEGLKRHI</sequence>
<evidence type="ECO:0000313" key="4">
    <source>
        <dbReference type="EMBL" id="MFC7358813.1"/>
    </source>
</evidence>
<dbReference type="Proteomes" id="UP001596524">
    <property type="component" value="Unassembled WGS sequence"/>
</dbReference>